<dbReference type="EMBL" id="CAFBMS010000047">
    <property type="protein sequence ID" value="CAB4920690.1"/>
    <property type="molecule type" value="Genomic_DNA"/>
</dbReference>
<sequence length="518" mass="58850">MIKLTVDPQVLISLQQAFPRPLRSASRALAKYLAAVEGLIFDAVQRGLTPEQRKLKLFAIPLHELANRGGRIGPGKLRLHKWLKENNLELVQTVDKGNKFKGENSLVKLSRLVTISGHLPVSAKQIYEIKSDRELDRYLTGDVSDNLAVFNHLYPELDPGQLVEATFEKFDIAPIDFESLKAFIVWLSDRANAASDKRAQSLIHAKTILAVASVTGGIYPQRRKVSPFGRTYYEGVSVQNVHKELRRAMLGDCWEYDIRSSVVSWKMGFASRLLKDAGLTPDVRKQFPATSLYLEDKMDFMSTVRYFTFQGNVSLTPKFQLGLIKQALTAISFGAKILAKGWTDSAGNWHNPALVEILQNSLERNRFLSDPTVKAFTAEQKALDHYLFELVNLEAPELLNLEILKTQSGRVSKSKTVSYLYQHAETQAIDFVLDYVEQQGYKPIARIHDAIFFRNRLGVDLKCEIEFALQQHTVNPFWHLTPKQIKRYTPISIDQGHEEQLHKQRIVEESLLAASYFH</sequence>
<accession>A0A6J7HVK8</accession>
<proteinExistence type="predicted"/>
<reference evidence="1" key="1">
    <citation type="submission" date="2020-05" db="EMBL/GenBank/DDBJ databases">
        <authorList>
            <person name="Chiriac C."/>
            <person name="Salcher M."/>
            <person name="Ghai R."/>
            <person name="Kavagutti S V."/>
        </authorList>
    </citation>
    <scope>NUCLEOTIDE SEQUENCE</scope>
</reference>
<protein>
    <submittedName>
        <fullName evidence="1">Unannotated protein</fullName>
    </submittedName>
</protein>
<evidence type="ECO:0000313" key="1">
    <source>
        <dbReference type="EMBL" id="CAB4920690.1"/>
    </source>
</evidence>
<organism evidence="1">
    <name type="scientific">freshwater metagenome</name>
    <dbReference type="NCBI Taxonomy" id="449393"/>
    <lineage>
        <taxon>unclassified sequences</taxon>
        <taxon>metagenomes</taxon>
        <taxon>ecological metagenomes</taxon>
    </lineage>
</organism>
<name>A0A6J7HVK8_9ZZZZ</name>
<gene>
    <name evidence="1" type="ORF">UFOPK3614_00843</name>
</gene>
<dbReference type="AlphaFoldDB" id="A0A6J7HVK8"/>